<keyword evidence="12" id="KW-0630">Potassium</keyword>
<dbReference type="PROSITE" id="PS51385">
    <property type="entry name" value="YJEF_N"/>
    <property type="match status" value="1"/>
</dbReference>
<evidence type="ECO:0000256" key="14">
    <source>
        <dbReference type="ARBA" id="ARBA00023235"/>
    </source>
</evidence>
<dbReference type="Pfam" id="PF03853">
    <property type="entry name" value="YjeF_N"/>
    <property type="match status" value="1"/>
</dbReference>
<evidence type="ECO:0000256" key="1">
    <source>
        <dbReference type="ARBA" id="ARBA00000013"/>
    </source>
</evidence>
<feature type="domain" description="YjeF N-terminal" evidence="22">
    <location>
        <begin position="1"/>
        <end position="198"/>
    </location>
</feature>
<evidence type="ECO:0000313" key="23">
    <source>
        <dbReference type="EMBL" id="SUZ47497.1"/>
    </source>
</evidence>
<evidence type="ECO:0000256" key="13">
    <source>
        <dbReference type="ARBA" id="ARBA00023027"/>
    </source>
</evidence>
<evidence type="ECO:0000256" key="7">
    <source>
        <dbReference type="ARBA" id="ARBA00013129"/>
    </source>
</evidence>
<dbReference type="GO" id="GO:0110051">
    <property type="term" value="P:metabolite repair"/>
    <property type="evidence" value="ECO:0007669"/>
    <property type="project" value="TreeGrafter"/>
</dbReference>
<keyword evidence="13" id="KW-0520">NAD</keyword>
<keyword evidence="10" id="KW-0067">ATP-binding</keyword>
<dbReference type="GO" id="GO:0046872">
    <property type="term" value="F:metal ion binding"/>
    <property type="evidence" value="ECO:0007669"/>
    <property type="project" value="UniProtKB-KW"/>
</dbReference>
<name>A0A381MYX2_9ZZZZ</name>
<dbReference type="Pfam" id="PF01256">
    <property type="entry name" value="Carb_kinase"/>
    <property type="match status" value="1"/>
</dbReference>
<evidence type="ECO:0000256" key="20">
    <source>
        <dbReference type="ARBA" id="ARBA00049209"/>
    </source>
</evidence>
<evidence type="ECO:0000256" key="15">
    <source>
        <dbReference type="ARBA" id="ARBA00023239"/>
    </source>
</evidence>
<evidence type="ECO:0000256" key="3">
    <source>
        <dbReference type="ARBA" id="ARBA00001958"/>
    </source>
</evidence>
<dbReference type="GO" id="GO:0052856">
    <property type="term" value="F:NAD(P)HX epimerase activity"/>
    <property type="evidence" value="ECO:0007669"/>
    <property type="project" value="UniProtKB-EC"/>
</dbReference>
<comment type="catalytic activity">
    <reaction evidence="2">
        <text>(6R)-NADPHX = (6S)-NADPHX</text>
        <dbReference type="Rhea" id="RHEA:32227"/>
        <dbReference type="ChEBI" id="CHEBI:64076"/>
        <dbReference type="ChEBI" id="CHEBI:64077"/>
        <dbReference type="EC" id="5.1.99.6"/>
    </reaction>
</comment>
<dbReference type="PIRSF" id="PIRSF017184">
    <property type="entry name" value="Nnr"/>
    <property type="match status" value="1"/>
</dbReference>
<dbReference type="PROSITE" id="PS51383">
    <property type="entry name" value="YJEF_C_3"/>
    <property type="match status" value="1"/>
</dbReference>
<keyword evidence="14" id="KW-0413">Isomerase</keyword>
<dbReference type="PANTHER" id="PTHR12592">
    <property type="entry name" value="ATP-DEPENDENT (S)-NAD(P)H-HYDRATE DEHYDRATASE FAMILY MEMBER"/>
    <property type="match status" value="1"/>
</dbReference>
<evidence type="ECO:0000256" key="2">
    <source>
        <dbReference type="ARBA" id="ARBA00000909"/>
    </source>
</evidence>
<accession>A0A381MYX2</accession>
<proteinExistence type="inferred from homology"/>
<feature type="domain" description="YjeF C-terminal" evidence="21">
    <location>
        <begin position="209"/>
        <end position="491"/>
    </location>
</feature>
<evidence type="ECO:0000256" key="17">
    <source>
        <dbReference type="ARBA" id="ARBA00025153"/>
    </source>
</evidence>
<keyword evidence="11" id="KW-0521">NADP</keyword>
<dbReference type="PANTHER" id="PTHR12592:SF0">
    <property type="entry name" value="ATP-DEPENDENT (S)-NAD(P)H-HYDRATE DEHYDRATASE"/>
    <property type="match status" value="1"/>
</dbReference>
<evidence type="ECO:0000256" key="9">
    <source>
        <dbReference type="ARBA" id="ARBA00022741"/>
    </source>
</evidence>
<evidence type="ECO:0000256" key="6">
    <source>
        <dbReference type="ARBA" id="ARBA00012228"/>
    </source>
</evidence>
<protein>
    <recommendedName>
        <fullName evidence="18">Nicotinamide nucleotide repair protein</fullName>
        <ecNumber evidence="7">4.2.1.136</ecNumber>
        <ecNumber evidence="6">5.1.99.6</ecNumber>
    </recommendedName>
</protein>
<comment type="similarity">
    <text evidence="4">In the N-terminal section; belongs to the NnrE/AIBP family.</text>
</comment>
<comment type="similarity">
    <text evidence="5">In the C-terminal section; belongs to the NnrD/CARKD family.</text>
</comment>
<evidence type="ECO:0000259" key="22">
    <source>
        <dbReference type="PROSITE" id="PS51385"/>
    </source>
</evidence>
<evidence type="ECO:0000256" key="12">
    <source>
        <dbReference type="ARBA" id="ARBA00022958"/>
    </source>
</evidence>
<dbReference type="HAMAP" id="MF_01966">
    <property type="entry name" value="NADHX_epimerase"/>
    <property type="match status" value="1"/>
</dbReference>
<organism evidence="23">
    <name type="scientific">marine metagenome</name>
    <dbReference type="NCBI Taxonomy" id="408172"/>
    <lineage>
        <taxon>unclassified sequences</taxon>
        <taxon>metagenomes</taxon>
        <taxon>ecological metagenomes</taxon>
    </lineage>
</organism>
<dbReference type="Gene3D" id="3.40.50.10260">
    <property type="entry name" value="YjeF N-terminal domain"/>
    <property type="match status" value="1"/>
</dbReference>
<dbReference type="InterPro" id="IPR004443">
    <property type="entry name" value="YjeF_N_dom"/>
</dbReference>
<keyword evidence="8" id="KW-0479">Metal-binding</keyword>
<dbReference type="InterPro" id="IPR029056">
    <property type="entry name" value="Ribokinase-like"/>
</dbReference>
<dbReference type="SUPFAM" id="SSF53613">
    <property type="entry name" value="Ribokinase-like"/>
    <property type="match status" value="1"/>
</dbReference>
<reference evidence="23" key="1">
    <citation type="submission" date="2018-05" db="EMBL/GenBank/DDBJ databases">
        <authorList>
            <person name="Lanie J.A."/>
            <person name="Ng W.-L."/>
            <person name="Kazmierczak K.M."/>
            <person name="Andrzejewski T.M."/>
            <person name="Davidsen T.M."/>
            <person name="Wayne K.J."/>
            <person name="Tettelin H."/>
            <person name="Glass J.I."/>
            <person name="Rusch D."/>
            <person name="Podicherti R."/>
            <person name="Tsui H.-C.T."/>
            <person name="Winkler M.E."/>
        </authorList>
    </citation>
    <scope>NUCLEOTIDE SEQUENCE</scope>
</reference>
<dbReference type="InterPro" id="IPR030677">
    <property type="entry name" value="Nnr"/>
</dbReference>
<dbReference type="PROSITE" id="PS01050">
    <property type="entry name" value="YJEF_C_2"/>
    <property type="match status" value="1"/>
</dbReference>
<evidence type="ECO:0000259" key="21">
    <source>
        <dbReference type="PROSITE" id="PS51383"/>
    </source>
</evidence>
<comment type="catalytic activity">
    <reaction evidence="1">
        <text>(6R)-NADHX = (6S)-NADHX</text>
        <dbReference type="Rhea" id="RHEA:32215"/>
        <dbReference type="ChEBI" id="CHEBI:64074"/>
        <dbReference type="ChEBI" id="CHEBI:64075"/>
        <dbReference type="EC" id="5.1.99.6"/>
    </reaction>
</comment>
<evidence type="ECO:0000256" key="16">
    <source>
        <dbReference type="ARBA" id="ARBA00023268"/>
    </source>
</evidence>
<evidence type="ECO:0000256" key="18">
    <source>
        <dbReference type="ARBA" id="ARBA00032624"/>
    </source>
</evidence>
<dbReference type="PROSITE" id="PS01049">
    <property type="entry name" value="YJEF_C_1"/>
    <property type="match status" value="1"/>
</dbReference>
<evidence type="ECO:0000256" key="19">
    <source>
        <dbReference type="ARBA" id="ARBA00048238"/>
    </source>
</evidence>
<keyword evidence="16" id="KW-0511">Multifunctional enzyme</keyword>
<dbReference type="NCBIfam" id="TIGR00197">
    <property type="entry name" value="yjeF_nterm"/>
    <property type="match status" value="1"/>
</dbReference>
<dbReference type="EMBL" id="UINC01000020">
    <property type="protein sequence ID" value="SUZ47497.1"/>
    <property type="molecule type" value="Genomic_DNA"/>
</dbReference>
<dbReference type="EC" id="4.2.1.136" evidence="7"/>
<evidence type="ECO:0000256" key="8">
    <source>
        <dbReference type="ARBA" id="ARBA00022723"/>
    </source>
</evidence>
<dbReference type="Gene3D" id="3.40.1190.20">
    <property type="match status" value="1"/>
</dbReference>
<dbReference type="GO" id="GO:0052855">
    <property type="term" value="F:ADP-dependent NAD(P)H-hydrate dehydratase activity"/>
    <property type="evidence" value="ECO:0007669"/>
    <property type="project" value="UniProtKB-EC"/>
</dbReference>
<keyword evidence="15" id="KW-0456">Lyase</keyword>
<comment type="catalytic activity">
    <reaction evidence="19">
        <text>(6S)-NADHX + ADP = AMP + phosphate + NADH + H(+)</text>
        <dbReference type="Rhea" id="RHEA:32223"/>
        <dbReference type="ChEBI" id="CHEBI:15378"/>
        <dbReference type="ChEBI" id="CHEBI:43474"/>
        <dbReference type="ChEBI" id="CHEBI:57945"/>
        <dbReference type="ChEBI" id="CHEBI:64074"/>
        <dbReference type="ChEBI" id="CHEBI:456215"/>
        <dbReference type="ChEBI" id="CHEBI:456216"/>
        <dbReference type="EC" id="4.2.1.136"/>
    </reaction>
</comment>
<dbReference type="CDD" id="cd01171">
    <property type="entry name" value="YXKO-related"/>
    <property type="match status" value="1"/>
</dbReference>
<dbReference type="SUPFAM" id="SSF64153">
    <property type="entry name" value="YjeF N-terminal domain-like"/>
    <property type="match status" value="1"/>
</dbReference>
<evidence type="ECO:0000256" key="4">
    <source>
        <dbReference type="ARBA" id="ARBA00006001"/>
    </source>
</evidence>
<dbReference type="EC" id="5.1.99.6" evidence="6"/>
<sequence>MDELEISGQILMGNAGKQVASTAKTMVGEIHEPRILIICGKGNNGGDGFAAAAELFADGFRVTIHSLPGEQDITGDALYYYQQCADLNIPISYGYDIPELEEADLIMDALLGTGFHGPMKADLIPWVEWINSAKTRVQAVDISSGLDSNSGLVQRGAVKADTTVTMGAPKVGMVFRHGKEYTGVCVTADIGFPKLDDITLSGLDWELFHESAAIEFLRKPEADTHKYQQGKVLVIAGSTGMTGAAVLATMGALRSGTGLTITTVPESLNAIFEADIIEGMTLALPDHNSGCLLAENLDDILDKSTWADAVVLGPGLGRNKSTQLLVRELVRRVTTPMVLDADGLFPFARNMAELNQRQYPLVITPHIGELASLTAIDKEEIKNDFPNVITEVMADFHHIALVKQVPVCIFSGQQALLNCSGNPGLSTAGTGDVLSGMIGSFLAGGLEPELAAALGAFIHGKSSDQLVEKMGYRGQIASDLLPMIPHVLATYEHL</sequence>
<dbReference type="AlphaFoldDB" id="A0A381MYX2"/>
<evidence type="ECO:0000256" key="10">
    <source>
        <dbReference type="ARBA" id="ARBA00022840"/>
    </source>
</evidence>
<comment type="cofactor">
    <cofactor evidence="3">
        <name>K(+)</name>
        <dbReference type="ChEBI" id="CHEBI:29103"/>
    </cofactor>
</comment>
<evidence type="ECO:0000256" key="5">
    <source>
        <dbReference type="ARBA" id="ARBA00009524"/>
    </source>
</evidence>
<keyword evidence="9" id="KW-0547">Nucleotide-binding</keyword>
<dbReference type="InterPro" id="IPR036652">
    <property type="entry name" value="YjeF_N_dom_sf"/>
</dbReference>
<comment type="function">
    <text evidence="17">Bifunctional enzyme that catalyzes the epimerization of the S- and R-forms of NAD(P)HX and the dehydration of the S-form of NAD(P)HX at the expense of ADP, which is converted to AMP. This allows the repair of both epimers of NAD(P)HX, a damaged form of NAD(P)H that is a result of enzymatic or heat-dependent hydration.</text>
</comment>
<dbReference type="GO" id="GO:0005524">
    <property type="term" value="F:ATP binding"/>
    <property type="evidence" value="ECO:0007669"/>
    <property type="project" value="UniProtKB-KW"/>
</dbReference>
<dbReference type="HAMAP" id="MF_01965">
    <property type="entry name" value="NADHX_dehydratase"/>
    <property type="match status" value="1"/>
</dbReference>
<dbReference type="InterPro" id="IPR017953">
    <property type="entry name" value="Carbohydrate_kinase_pred_CS"/>
</dbReference>
<evidence type="ECO:0000256" key="11">
    <source>
        <dbReference type="ARBA" id="ARBA00022857"/>
    </source>
</evidence>
<dbReference type="InterPro" id="IPR000631">
    <property type="entry name" value="CARKD"/>
</dbReference>
<gene>
    <name evidence="23" type="ORF">METZ01_LOCUS351</name>
</gene>
<dbReference type="NCBIfam" id="TIGR00196">
    <property type="entry name" value="yjeF_cterm"/>
    <property type="match status" value="1"/>
</dbReference>
<comment type="catalytic activity">
    <reaction evidence="20">
        <text>(6S)-NADPHX + ADP = AMP + phosphate + NADPH + H(+)</text>
        <dbReference type="Rhea" id="RHEA:32235"/>
        <dbReference type="ChEBI" id="CHEBI:15378"/>
        <dbReference type="ChEBI" id="CHEBI:43474"/>
        <dbReference type="ChEBI" id="CHEBI:57783"/>
        <dbReference type="ChEBI" id="CHEBI:64076"/>
        <dbReference type="ChEBI" id="CHEBI:456215"/>
        <dbReference type="ChEBI" id="CHEBI:456216"/>
        <dbReference type="EC" id="4.2.1.136"/>
    </reaction>
</comment>